<dbReference type="Proteomes" id="UP001141806">
    <property type="component" value="Unassembled WGS sequence"/>
</dbReference>
<dbReference type="PANTHER" id="PTHR31614">
    <property type="entry name" value="PROTEIN DOWNSTREAM OF FLC-RELATED"/>
    <property type="match status" value="1"/>
</dbReference>
<proteinExistence type="inferred from homology"/>
<gene>
    <name evidence="4" type="ORF">NE237_031074</name>
</gene>
<dbReference type="InterPro" id="IPR006041">
    <property type="entry name" value="Pollen_Ole_e1_allergen"/>
</dbReference>
<evidence type="ECO:0000256" key="3">
    <source>
        <dbReference type="SAM" id="Phobius"/>
    </source>
</evidence>
<comment type="similarity">
    <text evidence="1">Belongs to the Ole e I family.</text>
</comment>
<accession>A0A9Q0L0T3</accession>
<evidence type="ECO:0000313" key="5">
    <source>
        <dbReference type="Proteomes" id="UP001141806"/>
    </source>
</evidence>
<keyword evidence="3" id="KW-0812">Transmembrane</keyword>
<keyword evidence="3" id="KW-0472">Membrane</keyword>
<feature type="transmembrane region" description="Helical" evidence="3">
    <location>
        <begin position="33"/>
        <end position="51"/>
    </location>
</feature>
<keyword evidence="5" id="KW-1185">Reference proteome</keyword>
<comment type="caution">
    <text evidence="4">The sequence shown here is derived from an EMBL/GenBank/DDBJ whole genome shotgun (WGS) entry which is preliminary data.</text>
</comment>
<protein>
    <submittedName>
        <fullName evidence="4">Uncharacterized protein</fullName>
    </submittedName>
</protein>
<sequence>MIGILKFENHQTQTASIFKRINFKITEMAKSQALLVAALCFSGLIGLAYSYDFLIEGDAYCDTCRAMFPTKVSQPIPNAVVKLICKSRENGTVTYSAETKTDVNGKYTIEVLGDHEEEICETNVPESTVDDCKQVVPGRDYARVVLTHNNGIVSKTRLANSLGFLKKEPLAVCPEILKELGLLPTVKVAP</sequence>
<keyword evidence="3" id="KW-1133">Transmembrane helix</keyword>
<organism evidence="4 5">
    <name type="scientific">Protea cynaroides</name>
    <dbReference type="NCBI Taxonomy" id="273540"/>
    <lineage>
        <taxon>Eukaryota</taxon>
        <taxon>Viridiplantae</taxon>
        <taxon>Streptophyta</taxon>
        <taxon>Embryophyta</taxon>
        <taxon>Tracheophyta</taxon>
        <taxon>Spermatophyta</taxon>
        <taxon>Magnoliopsida</taxon>
        <taxon>Proteales</taxon>
        <taxon>Proteaceae</taxon>
        <taxon>Protea</taxon>
    </lineage>
</organism>
<evidence type="ECO:0000256" key="2">
    <source>
        <dbReference type="ARBA" id="ARBA00023157"/>
    </source>
</evidence>
<evidence type="ECO:0000313" key="4">
    <source>
        <dbReference type="EMBL" id="KAJ4980237.1"/>
    </source>
</evidence>
<dbReference type="AlphaFoldDB" id="A0A9Q0L0T3"/>
<evidence type="ECO:0000256" key="1">
    <source>
        <dbReference type="ARBA" id="ARBA00010049"/>
    </source>
</evidence>
<keyword evidence="2" id="KW-1015">Disulfide bond</keyword>
<dbReference type="PANTHER" id="PTHR31614:SF2">
    <property type="entry name" value="F28N24.16 PROTEIN"/>
    <property type="match status" value="1"/>
</dbReference>
<dbReference type="OrthoDB" id="1888725at2759"/>
<reference evidence="4" key="1">
    <citation type="journal article" date="2023" name="Plant J.">
        <title>The genome of the king protea, Protea cynaroides.</title>
        <authorList>
            <person name="Chang J."/>
            <person name="Duong T.A."/>
            <person name="Schoeman C."/>
            <person name="Ma X."/>
            <person name="Roodt D."/>
            <person name="Barker N."/>
            <person name="Li Z."/>
            <person name="Van de Peer Y."/>
            <person name="Mizrachi E."/>
        </authorList>
    </citation>
    <scope>NUCLEOTIDE SEQUENCE</scope>
    <source>
        <tissue evidence="4">Young leaves</tissue>
    </source>
</reference>
<dbReference type="Pfam" id="PF01190">
    <property type="entry name" value="Pollen_Ole_e_1"/>
    <property type="match status" value="1"/>
</dbReference>
<name>A0A9Q0L0T3_9MAGN</name>
<dbReference type="EMBL" id="JAMYWD010000001">
    <property type="protein sequence ID" value="KAJ4980237.1"/>
    <property type="molecule type" value="Genomic_DNA"/>
</dbReference>